<evidence type="ECO:0000313" key="1">
    <source>
        <dbReference type="EMBL" id="KFG64695.1"/>
    </source>
</evidence>
<dbReference type="Proteomes" id="UP000028834">
    <property type="component" value="Unassembled WGS sequence"/>
</dbReference>
<feature type="non-terminal residue" evidence="1">
    <location>
        <position position="53"/>
    </location>
</feature>
<name>A0A086M727_TOXGO</name>
<proteinExistence type="predicted"/>
<evidence type="ECO:0000313" key="2">
    <source>
        <dbReference type="Proteomes" id="UP000028834"/>
    </source>
</evidence>
<protein>
    <submittedName>
        <fullName evidence="1">Sucrose-6F-phosphate phosphohydrolase</fullName>
        <ecNumber evidence="1">3.1.3.24</ecNumber>
    </submittedName>
</protein>
<sequence length="53" mass="5970">MSATASVFAPPDASNAAPVLLQFYYQTGWQSAVLHFQQHLENGKLDWKDQTME</sequence>
<gene>
    <name evidence="1" type="ORF">TGRUB_217850A</name>
</gene>
<accession>A0A086M727</accession>
<keyword evidence="1" id="KW-0378">Hydrolase</keyword>
<dbReference type="VEuPathDB" id="ToxoDB:TGRUB_217850A"/>
<dbReference type="EC" id="3.1.3.24" evidence="1"/>
<organism evidence="1 2">
    <name type="scientific">Toxoplasma gondii RUB</name>
    <dbReference type="NCBI Taxonomy" id="935652"/>
    <lineage>
        <taxon>Eukaryota</taxon>
        <taxon>Sar</taxon>
        <taxon>Alveolata</taxon>
        <taxon>Apicomplexa</taxon>
        <taxon>Conoidasida</taxon>
        <taxon>Coccidia</taxon>
        <taxon>Eucoccidiorida</taxon>
        <taxon>Eimeriorina</taxon>
        <taxon>Sarcocystidae</taxon>
        <taxon>Toxoplasma</taxon>
    </lineage>
</organism>
<comment type="caution">
    <text evidence="1">The sequence shown here is derived from an EMBL/GenBank/DDBJ whole genome shotgun (WGS) entry which is preliminary data.</text>
</comment>
<dbReference type="GO" id="GO:0050307">
    <property type="term" value="F:sucrose-phosphate phosphatase activity"/>
    <property type="evidence" value="ECO:0007669"/>
    <property type="project" value="UniProtKB-EC"/>
</dbReference>
<dbReference type="EMBL" id="AFYV02000548">
    <property type="protein sequence ID" value="KFG64695.1"/>
    <property type="molecule type" value="Genomic_DNA"/>
</dbReference>
<reference evidence="1 2" key="1">
    <citation type="submission" date="2014-05" db="EMBL/GenBank/DDBJ databases">
        <authorList>
            <person name="Sibley D."/>
            <person name="Venepally P."/>
            <person name="Karamycheva S."/>
            <person name="Hadjithomas M."/>
            <person name="Khan A."/>
            <person name="Brunk B."/>
            <person name="Roos D."/>
            <person name="Caler E."/>
            <person name="Lorenzi H."/>
        </authorList>
    </citation>
    <scope>NUCLEOTIDE SEQUENCE [LARGE SCALE GENOMIC DNA]</scope>
    <source>
        <strain evidence="1 2">RUB</strain>
    </source>
</reference>
<dbReference type="AlphaFoldDB" id="A0A086M727"/>